<reference evidence="3 4" key="1">
    <citation type="submission" date="2018-03" db="EMBL/GenBank/DDBJ databases">
        <title>Genomic Encyclopedia of Archaeal and Bacterial Type Strains, Phase II (KMG-II): from individual species to whole genera.</title>
        <authorList>
            <person name="Goeker M."/>
        </authorList>
    </citation>
    <scope>NUCLEOTIDE SEQUENCE [LARGE SCALE GENOMIC DNA]</scope>
    <source>
        <strain evidence="3 4">DSM 28229</strain>
    </source>
</reference>
<feature type="chain" id="PRO_5016453146" evidence="1">
    <location>
        <begin position="26"/>
        <end position="1236"/>
    </location>
</feature>
<dbReference type="NCBIfam" id="TIGR04183">
    <property type="entry name" value="Por_Secre_tail"/>
    <property type="match status" value="1"/>
</dbReference>
<evidence type="ECO:0000313" key="4">
    <source>
        <dbReference type="Proteomes" id="UP000245535"/>
    </source>
</evidence>
<dbReference type="RefSeq" id="WP_109615710.1">
    <property type="nucleotide sequence ID" value="NZ_QGDO01000001.1"/>
</dbReference>
<proteinExistence type="predicted"/>
<comment type="caution">
    <text evidence="3">The sequence shown here is derived from an EMBL/GenBank/DDBJ whole genome shotgun (WGS) entry which is preliminary data.</text>
</comment>
<dbReference type="AlphaFoldDB" id="A0A315ZGD1"/>
<evidence type="ECO:0000313" key="3">
    <source>
        <dbReference type="EMBL" id="PWJ44199.1"/>
    </source>
</evidence>
<feature type="domain" description="Secretion system C-terminal sorting" evidence="2">
    <location>
        <begin position="1164"/>
        <end position="1235"/>
    </location>
</feature>
<dbReference type="Pfam" id="PF18962">
    <property type="entry name" value="Por_Secre_tail"/>
    <property type="match status" value="1"/>
</dbReference>
<dbReference type="EMBL" id="QGDO01000001">
    <property type="protein sequence ID" value="PWJ44199.1"/>
    <property type="molecule type" value="Genomic_DNA"/>
</dbReference>
<dbReference type="InterPro" id="IPR026444">
    <property type="entry name" value="Secre_tail"/>
</dbReference>
<keyword evidence="1" id="KW-0732">Signal</keyword>
<protein>
    <submittedName>
        <fullName evidence="3">Putative secreted protein (Por secretion system target)</fullName>
    </submittedName>
</protein>
<keyword evidence="4" id="KW-1185">Reference proteome</keyword>
<dbReference type="Proteomes" id="UP000245535">
    <property type="component" value="Unassembled WGS sequence"/>
</dbReference>
<evidence type="ECO:0000256" key="1">
    <source>
        <dbReference type="SAM" id="SignalP"/>
    </source>
</evidence>
<sequence length="1236" mass="138499">MNSSKLTLTLLLLMFYLCNSPKIYAQDKVFDGSITFTTQTQVDEFVAEGYNIVSNEFGSAGVSFNSDPTSTDPITDVSQLNIKHIDGRLSICNLGTITKLNSLRVGSYRNLFISIKASSILEEMSGIEGTNREGDYAIFSVSTALKKVEIPTQTLYDDISISGLNSDVKFTIASNVQVKKFRMNNTKSKTDLDDFHFDAQKLESLRIQSTLLTDLSFLQGQALPVLDRVVVWVNSLLENIDGLKLPSRHMRQILISNNPRLQECCSLAKSRATASSFSIRDNAGECSILSLADYNRLANSCDPTLFSGSADFRSQTDVDEFVAAGYKRILGSVSFNSTSTTDPITDLSQIDWDEVNGNVLITNLGEIEELTSLKLGSYNAIIFVNSTVPSKLKTVRGIQGTNVSGRFSVSKGGIKTIEIPTQSEPIILQLGRDLENIEIDPNTKVKELNVSRLNTSLSILKDINLDYVERLILFNIQDKDLSVFNHKLIEPLTRITINSCPNLESLEGLPNWTDKLTTLQILFNPKLEMCCQLTDRVLDNLIISTLFSNAPSCNRGPQSRFDFSPISAYCLENNSGINLVSTSFSTSEKGSVAFNVSKLTNPVLACIEKLNFETGEFEAFEDFSLTDAEIYNGKILIIPNEEEDEALSLDEKKVAVENLEKGTYRLSILNSVAEQKSLTVNLIGNKFKVLSAVNGGPFTKNYSDNHIFYLPKVPSLYDMNPSNQVTTLSLTNDDKLYLQLNGETGIITGIVSATEGPNLGTKWKVHIVLEKALLLDGHLPKFEFNNQATPTIKDLLTKAWRYYTIKLNNESYLELIDDQAPKTKIVITSEKGKYCLQIGDYANNKNANLGCSDWFDFKIEREGFPTSYSSTHGDINADLECVDEDELIKVLNSDNKQMDARYQLEEGEFSYLMESSESTDKESMSLLTQVIADDLLESSHTEDHIELQKEMAVFNYQLTDEKQLDASFKGLFQMAGNLWHMNIKLEAIKRGKEKIYVGNGTMSLWYNDDVVIQLNEVRLSKSNDRTLNMEYQWLYKLNKGKVLLNLNYQSDNRLKVEANQCSKIEGKYFWKLNNYDAFSPIRFIHKNREVIIPPLDFRQVYSEHAKVEGWIGNAIVSFSNEKEDANISCEDNLQLSAKDIDLDDSLPLPNSPQLQAIKKASIQVYPNPSQGMFTLENMEKKSLVIKVVSLDGQVVFSKSILASEKKSINLQHLKKGIYMLISTSKESSSTQKLIIK</sequence>
<feature type="signal peptide" evidence="1">
    <location>
        <begin position="1"/>
        <end position="25"/>
    </location>
</feature>
<organism evidence="3 4">
    <name type="scientific">Sediminitomix flava</name>
    <dbReference type="NCBI Taxonomy" id="379075"/>
    <lineage>
        <taxon>Bacteria</taxon>
        <taxon>Pseudomonadati</taxon>
        <taxon>Bacteroidota</taxon>
        <taxon>Cytophagia</taxon>
        <taxon>Cytophagales</taxon>
        <taxon>Flammeovirgaceae</taxon>
        <taxon>Sediminitomix</taxon>
    </lineage>
</organism>
<name>A0A315ZGD1_SEDFL</name>
<evidence type="ECO:0000259" key="2">
    <source>
        <dbReference type="Pfam" id="PF18962"/>
    </source>
</evidence>
<dbReference type="OrthoDB" id="2985529at2"/>
<accession>A0A315ZGD1</accession>
<gene>
    <name evidence="3" type="ORF">BC781_101549</name>
</gene>